<organism evidence="2 3">
    <name type="scientific">Phytophthora fragariae</name>
    <dbReference type="NCBI Taxonomy" id="53985"/>
    <lineage>
        <taxon>Eukaryota</taxon>
        <taxon>Sar</taxon>
        <taxon>Stramenopiles</taxon>
        <taxon>Oomycota</taxon>
        <taxon>Peronosporomycetes</taxon>
        <taxon>Peronosporales</taxon>
        <taxon>Peronosporaceae</taxon>
        <taxon>Phytophthora</taxon>
    </lineage>
</organism>
<accession>A0A6G0NIA5</accession>
<dbReference type="Proteomes" id="UP000476176">
    <property type="component" value="Unassembled WGS sequence"/>
</dbReference>
<feature type="compositionally biased region" description="Low complexity" evidence="1">
    <location>
        <begin position="164"/>
        <end position="175"/>
    </location>
</feature>
<gene>
    <name evidence="2" type="ORF">PF004_g16479</name>
</gene>
<proteinExistence type="predicted"/>
<comment type="caution">
    <text evidence="2">The sequence shown here is derived from an EMBL/GenBank/DDBJ whole genome shotgun (WGS) entry which is preliminary data.</text>
</comment>
<sequence length="187" mass="20129">MWASAEVVLTGKSPPLGEIVVFGSPCPVYHDPHKKNFAQCAQKAMIVGMGEETKGVVVTTQHVKNIKTLDKEQNLQVQRLYLQGDKTLEGDEAPESEAQALVAKATSARSKKKHASSKKKKPWARERHVTRSVAKNSGGVTNEAAQSQEAVRQCHRAQPEDVPGGHAQQAQGQVACRDGRGAASSRG</sequence>
<name>A0A6G0NIA5_9STRA</name>
<protein>
    <submittedName>
        <fullName evidence="2">Uncharacterized protein</fullName>
    </submittedName>
</protein>
<evidence type="ECO:0000313" key="2">
    <source>
        <dbReference type="EMBL" id="KAE9209394.1"/>
    </source>
</evidence>
<dbReference type="AlphaFoldDB" id="A0A6G0NIA5"/>
<feature type="region of interest" description="Disordered" evidence="1">
    <location>
        <begin position="88"/>
        <end position="187"/>
    </location>
</feature>
<feature type="compositionally biased region" description="Basic residues" evidence="1">
    <location>
        <begin position="109"/>
        <end position="122"/>
    </location>
</feature>
<evidence type="ECO:0000313" key="3">
    <source>
        <dbReference type="Proteomes" id="UP000476176"/>
    </source>
</evidence>
<reference evidence="2 3" key="1">
    <citation type="submission" date="2018-09" db="EMBL/GenBank/DDBJ databases">
        <title>Genomic investigation of the strawberry pathogen Phytophthora fragariae indicates pathogenicity is determined by transcriptional variation in three key races.</title>
        <authorList>
            <person name="Adams T.M."/>
            <person name="Armitage A.D."/>
            <person name="Sobczyk M.K."/>
            <person name="Bates H.J."/>
            <person name="Dunwell J.M."/>
            <person name="Nellist C.F."/>
            <person name="Harrison R.J."/>
        </authorList>
    </citation>
    <scope>NUCLEOTIDE SEQUENCE [LARGE SCALE GENOMIC DNA]</scope>
    <source>
        <strain evidence="2 3">BC-23</strain>
    </source>
</reference>
<feature type="compositionally biased region" description="Polar residues" evidence="1">
    <location>
        <begin position="133"/>
        <end position="150"/>
    </location>
</feature>
<evidence type="ECO:0000256" key="1">
    <source>
        <dbReference type="SAM" id="MobiDB-lite"/>
    </source>
</evidence>
<dbReference type="EMBL" id="QXGC01001171">
    <property type="protein sequence ID" value="KAE9209394.1"/>
    <property type="molecule type" value="Genomic_DNA"/>
</dbReference>